<dbReference type="Gene3D" id="3.40.525.10">
    <property type="entry name" value="CRAL-TRIO lipid binding domain"/>
    <property type="match status" value="1"/>
</dbReference>
<dbReference type="STRING" id="41427.A0A182JBP0"/>
<dbReference type="SUPFAM" id="SSF46938">
    <property type="entry name" value="CRAL/TRIO N-terminal domain"/>
    <property type="match status" value="1"/>
</dbReference>
<dbReference type="SMART" id="SM01100">
    <property type="entry name" value="CRAL_TRIO_N"/>
    <property type="match status" value="1"/>
</dbReference>
<dbReference type="Pfam" id="PF00650">
    <property type="entry name" value="CRAL_TRIO"/>
    <property type="match status" value="1"/>
</dbReference>
<dbReference type="PANTHER" id="PTHR10174:SF166">
    <property type="entry name" value="LD40136P"/>
    <property type="match status" value="1"/>
</dbReference>
<proteinExistence type="predicted"/>
<evidence type="ECO:0000313" key="1">
    <source>
        <dbReference type="EnsemblMetazoa" id="AATE015064-PA.1"/>
    </source>
</evidence>
<dbReference type="Gene3D" id="1.10.8.20">
    <property type="entry name" value="N-terminal domain of phosphatidylinositol transfer protein sec14p"/>
    <property type="match status" value="1"/>
</dbReference>
<accession>A0A182JBP0</accession>
<dbReference type="GO" id="GO:1902936">
    <property type="term" value="F:phosphatidylinositol bisphosphate binding"/>
    <property type="evidence" value="ECO:0007669"/>
    <property type="project" value="TreeGrafter"/>
</dbReference>
<dbReference type="InterPro" id="IPR001251">
    <property type="entry name" value="CRAL-TRIO_dom"/>
</dbReference>
<dbReference type="GO" id="GO:0016020">
    <property type="term" value="C:membrane"/>
    <property type="evidence" value="ECO:0007669"/>
    <property type="project" value="TreeGrafter"/>
</dbReference>
<dbReference type="CDD" id="cd00170">
    <property type="entry name" value="SEC14"/>
    <property type="match status" value="1"/>
</dbReference>
<protein>
    <submittedName>
        <fullName evidence="1">CRAL-TRIO domain-containing protein</fullName>
    </submittedName>
</protein>
<reference evidence="1" key="1">
    <citation type="submission" date="2022-08" db="UniProtKB">
        <authorList>
            <consortium name="EnsemblMetazoa"/>
        </authorList>
    </citation>
    <scope>IDENTIFICATION</scope>
    <source>
        <strain evidence="1">EBRO</strain>
    </source>
</reference>
<dbReference type="PANTHER" id="PTHR10174">
    <property type="entry name" value="ALPHA-TOCOPHEROL TRANSFER PROTEIN-RELATED"/>
    <property type="match status" value="1"/>
</dbReference>
<dbReference type="VEuPathDB" id="VectorBase:AATE015064"/>
<dbReference type="InterPro" id="IPR036865">
    <property type="entry name" value="CRAL-TRIO_dom_sf"/>
</dbReference>
<name>A0A182JBP0_ANOAO</name>
<dbReference type="InterPro" id="IPR036273">
    <property type="entry name" value="CRAL/TRIO_N_dom_sf"/>
</dbReference>
<dbReference type="PROSITE" id="PS50191">
    <property type="entry name" value="CRAL_TRIO"/>
    <property type="match status" value="1"/>
</dbReference>
<dbReference type="AlphaFoldDB" id="A0A182JBP0"/>
<organism evidence="1">
    <name type="scientific">Anopheles atroparvus</name>
    <name type="common">European mosquito</name>
    <dbReference type="NCBI Taxonomy" id="41427"/>
    <lineage>
        <taxon>Eukaryota</taxon>
        <taxon>Metazoa</taxon>
        <taxon>Ecdysozoa</taxon>
        <taxon>Arthropoda</taxon>
        <taxon>Hexapoda</taxon>
        <taxon>Insecta</taxon>
        <taxon>Pterygota</taxon>
        <taxon>Neoptera</taxon>
        <taxon>Endopterygota</taxon>
        <taxon>Diptera</taxon>
        <taxon>Nematocera</taxon>
        <taxon>Culicoidea</taxon>
        <taxon>Culicidae</taxon>
        <taxon>Anophelinae</taxon>
        <taxon>Anopheles</taxon>
    </lineage>
</organism>
<dbReference type="SUPFAM" id="SSF52087">
    <property type="entry name" value="CRAL/TRIO domain"/>
    <property type="match status" value="1"/>
</dbReference>
<dbReference type="EnsemblMetazoa" id="AATE015064-RA">
    <property type="protein sequence ID" value="AATE015064-PA.1"/>
    <property type="gene ID" value="AATE015064"/>
</dbReference>
<dbReference type="InterPro" id="IPR011074">
    <property type="entry name" value="CRAL/TRIO_N_dom"/>
</dbReference>
<dbReference type="PRINTS" id="PR00180">
    <property type="entry name" value="CRETINALDHBP"/>
</dbReference>
<sequence length="348" mass="40440">MKLSLVALVLCYELVELESSAKMAPPLAPYSVKKSPSAYDSYKFELPELYREIAKEELREDDLVREQSLAEMRQWIANNPHIRKCRTDAKFLLRFLRFQKFSVPMACEALERYLVVRELYPSWFKNLDCDDPTMKEIFANAPFSVLGQDSAGRMVGLCRFARYNDQKHQPFEDGKYMAIVMETLLEWEETQIGGCQVLMDWQNISVNNLEKWSTTDLRVMMDAFSHTYPLRYGDIFSAKLPKFGVPIMDTFLSFANPKMREKINCLSTVAELAQQFEPTMMPKEYGGPVNLDELNRTFRKRVEEQREITLGLDQMEIDVEHYASVWQTASFTPDEITAGAILKRMEMN</sequence>